<keyword evidence="3" id="KW-0812">Transmembrane</keyword>
<dbReference type="PANTHER" id="PTHR10784">
    <property type="entry name" value="TRANSLATION INITIATION FACTOR 6"/>
    <property type="match status" value="1"/>
</dbReference>
<dbReference type="SUPFAM" id="SSF55909">
    <property type="entry name" value="Pentein"/>
    <property type="match status" value="1"/>
</dbReference>
<feature type="transmembrane region" description="Helical" evidence="3">
    <location>
        <begin position="30"/>
        <end position="50"/>
    </location>
</feature>
<sequence>MCNITSLGVFVWFGFVIAINSSPQNRLTRLLFALFVFYLFLFVFVLGELWHLRNSLPDRVVVHRIEERLSALGNCIACNDNVSLAHVDLDKETEEMIADVLGVEVLRNTIAENILVGSYCAFSNLGGSVSIHS</sequence>
<organism evidence="4 5">
    <name type="scientific">Solanum stoloniferum</name>
    <dbReference type="NCBI Taxonomy" id="62892"/>
    <lineage>
        <taxon>Eukaryota</taxon>
        <taxon>Viridiplantae</taxon>
        <taxon>Streptophyta</taxon>
        <taxon>Embryophyta</taxon>
        <taxon>Tracheophyta</taxon>
        <taxon>Spermatophyta</taxon>
        <taxon>Magnoliopsida</taxon>
        <taxon>eudicotyledons</taxon>
        <taxon>Gunneridae</taxon>
        <taxon>Pentapetalae</taxon>
        <taxon>asterids</taxon>
        <taxon>lamiids</taxon>
        <taxon>Solanales</taxon>
        <taxon>Solanaceae</taxon>
        <taxon>Solanoideae</taxon>
        <taxon>Solaneae</taxon>
        <taxon>Solanum</taxon>
    </lineage>
</organism>
<keyword evidence="3" id="KW-1133">Transmembrane helix</keyword>
<evidence type="ECO:0000256" key="3">
    <source>
        <dbReference type="SAM" id="Phobius"/>
    </source>
</evidence>
<evidence type="ECO:0000313" key="4">
    <source>
        <dbReference type="EMBL" id="KAL3341217.1"/>
    </source>
</evidence>
<proteinExistence type="predicted"/>
<dbReference type="AlphaFoldDB" id="A0ABD2SCI5"/>
<dbReference type="Gene3D" id="3.75.10.10">
    <property type="entry name" value="L-arginine/glycine Amidinotransferase, Chain A"/>
    <property type="match status" value="1"/>
</dbReference>
<dbReference type="GO" id="GO:0003743">
    <property type="term" value="F:translation initiation factor activity"/>
    <property type="evidence" value="ECO:0007669"/>
    <property type="project" value="UniProtKB-KW"/>
</dbReference>
<protein>
    <submittedName>
        <fullName evidence="4">Uncharacterized protein</fullName>
    </submittedName>
</protein>
<comment type="caution">
    <text evidence="4">The sequence shown here is derived from an EMBL/GenBank/DDBJ whole genome shotgun (WGS) entry which is preliminary data.</text>
</comment>
<name>A0ABD2SCI5_9SOLN</name>
<dbReference type="EMBL" id="JBJKTR010000015">
    <property type="protein sequence ID" value="KAL3341217.1"/>
    <property type="molecule type" value="Genomic_DNA"/>
</dbReference>
<gene>
    <name evidence="4" type="ORF">AABB24_025660</name>
</gene>
<dbReference type="Proteomes" id="UP001627284">
    <property type="component" value="Unassembled WGS sequence"/>
</dbReference>
<keyword evidence="2" id="KW-0648">Protein biosynthesis</keyword>
<dbReference type="InterPro" id="IPR002769">
    <property type="entry name" value="eIF6"/>
</dbReference>
<evidence type="ECO:0000256" key="1">
    <source>
        <dbReference type="ARBA" id="ARBA00022540"/>
    </source>
</evidence>
<evidence type="ECO:0000313" key="5">
    <source>
        <dbReference type="Proteomes" id="UP001627284"/>
    </source>
</evidence>
<reference evidence="4 5" key="1">
    <citation type="submission" date="2024-05" db="EMBL/GenBank/DDBJ databases">
        <title>De novo assembly of an allotetraploid wild potato.</title>
        <authorList>
            <person name="Hosaka A.J."/>
        </authorList>
    </citation>
    <scope>NUCLEOTIDE SEQUENCE [LARGE SCALE GENOMIC DNA]</scope>
    <source>
        <tissue evidence="4">Young leaves</tissue>
    </source>
</reference>
<dbReference type="Pfam" id="PF01912">
    <property type="entry name" value="eIF-6"/>
    <property type="match status" value="1"/>
</dbReference>
<keyword evidence="3" id="KW-0472">Membrane</keyword>
<dbReference type="SMART" id="SM00654">
    <property type="entry name" value="eIF6"/>
    <property type="match status" value="1"/>
</dbReference>
<keyword evidence="5" id="KW-1185">Reference proteome</keyword>
<evidence type="ECO:0000256" key="2">
    <source>
        <dbReference type="ARBA" id="ARBA00022917"/>
    </source>
</evidence>
<keyword evidence="1" id="KW-0396">Initiation factor</keyword>
<accession>A0ABD2SCI5</accession>